<dbReference type="Pfam" id="PF12400">
    <property type="entry name" value="STIMATE"/>
    <property type="match status" value="1"/>
</dbReference>
<dbReference type="AlphaFoldDB" id="A0AAN6LVR6"/>
<dbReference type="Gene3D" id="3.10.50.40">
    <property type="match status" value="1"/>
</dbReference>
<feature type="region of interest" description="Disordered" evidence="6">
    <location>
        <begin position="178"/>
        <end position="210"/>
    </location>
</feature>
<keyword evidence="7" id="KW-0812">Transmembrane</keyword>
<keyword evidence="7" id="KW-1133">Transmembrane helix</keyword>
<evidence type="ECO:0000256" key="7">
    <source>
        <dbReference type="SAM" id="Phobius"/>
    </source>
</evidence>
<feature type="domain" description="PPIase FKBP-type" evidence="9">
    <location>
        <begin position="41"/>
        <end position="129"/>
    </location>
</feature>
<comment type="catalytic activity">
    <reaction evidence="1 5">
        <text>[protein]-peptidylproline (omega=180) = [protein]-peptidylproline (omega=0)</text>
        <dbReference type="Rhea" id="RHEA:16237"/>
        <dbReference type="Rhea" id="RHEA-COMP:10747"/>
        <dbReference type="Rhea" id="RHEA-COMP:10748"/>
        <dbReference type="ChEBI" id="CHEBI:83833"/>
        <dbReference type="ChEBI" id="CHEBI:83834"/>
        <dbReference type="EC" id="5.2.1.8"/>
    </reaction>
</comment>
<keyword evidence="7" id="KW-0472">Membrane</keyword>
<evidence type="ECO:0000256" key="8">
    <source>
        <dbReference type="SAM" id="SignalP"/>
    </source>
</evidence>
<feature type="transmembrane region" description="Helical" evidence="7">
    <location>
        <begin position="259"/>
        <end position="276"/>
    </location>
</feature>
<protein>
    <recommendedName>
        <fullName evidence="2 5">peptidylprolyl isomerase</fullName>
        <ecNumber evidence="2 5">5.2.1.8</ecNumber>
    </recommendedName>
</protein>
<feature type="region of interest" description="Disordered" evidence="6">
    <location>
        <begin position="441"/>
        <end position="514"/>
    </location>
</feature>
<evidence type="ECO:0000313" key="11">
    <source>
        <dbReference type="Proteomes" id="UP001280581"/>
    </source>
</evidence>
<comment type="caution">
    <text evidence="10">The sequence shown here is derived from an EMBL/GenBank/DDBJ whole genome shotgun (WGS) entry which is preliminary data.</text>
</comment>
<evidence type="ECO:0000313" key="10">
    <source>
        <dbReference type="EMBL" id="KAK3208046.1"/>
    </source>
</evidence>
<organism evidence="10 11">
    <name type="scientific">Pseudopithomyces chartarum</name>
    <dbReference type="NCBI Taxonomy" id="1892770"/>
    <lineage>
        <taxon>Eukaryota</taxon>
        <taxon>Fungi</taxon>
        <taxon>Dikarya</taxon>
        <taxon>Ascomycota</taxon>
        <taxon>Pezizomycotina</taxon>
        <taxon>Dothideomycetes</taxon>
        <taxon>Pleosporomycetidae</taxon>
        <taxon>Pleosporales</taxon>
        <taxon>Massarineae</taxon>
        <taxon>Didymosphaeriaceae</taxon>
        <taxon>Pseudopithomyces</taxon>
    </lineage>
</organism>
<dbReference type="InterPro" id="IPR001179">
    <property type="entry name" value="PPIase_FKBP_dom"/>
</dbReference>
<dbReference type="SUPFAM" id="SSF54534">
    <property type="entry name" value="FKBP-like"/>
    <property type="match status" value="1"/>
</dbReference>
<evidence type="ECO:0000256" key="2">
    <source>
        <dbReference type="ARBA" id="ARBA00013194"/>
    </source>
</evidence>
<keyword evidence="8" id="KW-0732">Signal</keyword>
<sequence length="514" mass="55936">MARFTTLCALPLSLLLSFATAQGLDIETTKAVECSRKTQDGDKIKVNYKGTLESDGSQFDSSYDRGVPFEFTLGAGQVIAGWDQGLVGMCIGEGRKLTIPPTLGYGSYDNGPIPAHSTLIFETELLAIDGVEPEPEKSPEQPAPERPAPARPSESSQPTAKTEDATSHPIATAIATPVSSEQAPVHSAPPAAESAATTSSNASPMESGSDNGECHLLGPYALIVQGALGLLAVSSLAFKRWRETPRRPLKIWFFDVSKQVFGSVLLHLANILMSMLSSGKFDVAANTKATPQYAGEDDQGNTPNPCSFYLLNLAIDTTIGIPILVLLLKVLHKAFLLTPMADPPESIRSGNYGHPARATWWLKQSVIYFLGLLGMKLCVFFIFQLLPWIAWVGDWALRWTEGSETLQILFVMFVFPLIMNALQYWIIDGFIKDPAGGEGQYTMAAGEESDDESDDEWLERRRLGRDDDEDSIEDVQGGPLKEANPTAVPVRSREYDPHLGGPSSSRDGRKERSE</sequence>
<dbReference type="FunFam" id="3.10.50.40:FF:000006">
    <property type="entry name" value="Peptidyl-prolyl cis-trans isomerase"/>
    <property type="match status" value="1"/>
</dbReference>
<feature type="compositionally biased region" description="Low complexity" evidence="6">
    <location>
        <begin position="183"/>
        <end position="204"/>
    </location>
</feature>
<feature type="transmembrane region" description="Helical" evidence="7">
    <location>
        <begin position="308"/>
        <end position="331"/>
    </location>
</feature>
<reference evidence="10 11" key="1">
    <citation type="submission" date="2021-02" db="EMBL/GenBank/DDBJ databases">
        <title>Genome assembly of Pseudopithomyces chartarum.</title>
        <authorList>
            <person name="Jauregui R."/>
            <person name="Singh J."/>
            <person name="Voisey C."/>
        </authorList>
    </citation>
    <scope>NUCLEOTIDE SEQUENCE [LARGE SCALE GENOMIC DNA]</scope>
    <source>
        <strain evidence="10 11">AGR01</strain>
    </source>
</reference>
<dbReference type="GO" id="GO:0016020">
    <property type="term" value="C:membrane"/>
    <property type="evidence" value="ECO:0007669"/>
    <property type="project" value="TreeGrafter"/>
</dbReference>
<feature type="transmembrane region" description="Helical" evidence="7">
    <location>
        <begin position="217"/>
        <end position="238"/>
    </location>
</feature>
<feature type="compositionally biased region" description="Pro residues" evidence="6">
    <location>
        <begin position="141"/>
        <end position="150"/>
    </location>
</feature>
<feature type="transmembrane region" description="Helical" evidence="7">
    <location>
        <begin position="366"/>
        <end position="386"/>
    </location>
</feature>
<dbReference type="EC" id="5.2.1.8" evidence="2 5"/>
<feature type="signal peptide" evidence="8">
    <location>
        <begin position="1"/>
        <end position="23"/>
    </location>
</feature>
<dbReference type="PANTHER" id="PTHR31735:SF1">
    <property type="entry name" value="VACUOLAR MEMBRANE PROTEIN YPL162C"/>
    <property type="match status" value="1"/>
</dbReference>
<accession>A0AAN6LVR6</accession>
<feature type="region of interest" description="Disordered" evidence="6">
    <location>
        <begin position="132"/>
        <end position="166"/>
    </location>
</feature>
<dbReference type="GO" id="GO:0003755">
    <property type="term" value="F:peptidyl-prolyl cis-trans isomerase activity"/>
    <property type="evidence" value="ECO:0007669"/>
    <property type="project" value="UniProtKB-KW"/>
</dbReference>
<evidence type="ECO:0000256" key="5">
    <source>
        <dbReference type="PROSITE-ProRule" id="PRU00277"/>
    </source>
</evidence>
<feature type="compositionally biased region" description="Acidic residues" evidence="6">
    <location>
        <begin position="447"/>
        <end position="457"/>
    </location>
</feature>
<dbReference type="InterPro" id="IPR022127">
    <property type="entry name" value="STIMATE/YPL162C"/>
</dbReference>
<dbReference type="EMBL" id="WVTA01000008">
    <property type="protein sequence ID" value="KAK3208046.1"/>
    <property type="molecule type" value="Genomic_DNA"/>
</dbReference>
<evidence type="ECO:0000256" key="4">
    <source>
        <dbReference type="ARBA" id="ARBA00023235"/>
    </source>
</evidence>
<feature type="chain" id="PRO_5042956352" description="peptidylprolyl isomerase" evidence="8">
    <location>
        <begin position="24"/>
        <end position="514"/>
    </location>
</feature>
<evidence type="ECO:0000256" key="1">
    <source>
        <dbReference type="ARBA" id="ARBA00000971"/>
    </source>
</evidence>
<keyword evidence="11" id="KW-1185">Reference proteome</keyword>
<dbReference type="Pfam" id="PF00254">
    <property type="entry name" value="FKBP_C"/>
    <property type="match status" value="1"/>
</dbReference>
<evidence type="ECO:0000256" key="6">
    <source>
        <dbReference type="SAM" id="MobiDB-lite"/>
    </source>
</evidence>
<keyword evidence="3 5" id="KW-0697">Rotamase</keyword>
<dbReference type="PANTHER" id="PTHR31735">
    <property type="entry name" value="VACUOLAR MEMBRANE PROTEIN YPL162C"/>
    <property type="match status" value="1"/>
</dbReference>
<evidence type="ECO:0000259" key="9">
    <source>
        <dbReference type="PROSITE" id="PS50059"/>
    </source>
</evidence>
<dbReference type="InterPro" id="IPR046357">
    <property type="entry name" value="PPIase_dom_sf"/>
</dbReference>
<keyword evidence="4 5" id="KW-0413">Isomerase</keyword>
<dbReference type="Proteomes" id="UP001280581">
    <property type="component" value="Unassembled WGS sequence"/>
</dbReference>
<gene>
    <name evidence="10" type="ORF">GRF29_96g1214773</name>
</gene>
<dbReference type="PROSITE" id="PS50059">
    <property type="entry name" value="FKBP_PPIASE"/>
    <property type="match status" value="1"/>
</dbReference>
<name>A0AAN6LVR6_9PLEO</name>
<proteinExistence type="predicted"/>
<feature type="transmembrane region" description="Helical" evidence="7">
    <location>
        <begin position="406"/>
        <end position="427"/>
    </location>
</feature>
<evidence type="ECO:0000256" key="3">
    <source>
        <dbReference type="ARBA" id="ARBA00023110"/>
    </source>
</evidence>